<name>A0A2G8KFY4_STIJA</name>
<keyword evidence="5" id="KW-0539">Nucleus</keyword>
<evidence type="ECO:0000256" key="7">
    <source>
        <dbReference type="SAM" id="MobiDB-lite"/>
    </source>
</evidence>
<evidence type="ECO:0000256" key="1">
    <source>
        <dbReference type="ARBA" id="ARBA00004123"/>
    </source>
</evidence>
<evidence type="ECO:0000313" key="10">
    <source>
        <dbReference type="Proteomes" id="UP000230750"/>
    </source>
</evidence>
<keyword evidence="6" id="KW-0131">Cell cycle</keyword>
<sequence length="282" mass="29941">MAVGQTVCLSHYMQDLSATKGSGKKRKSSTENAAPPSKRSKRVSFGPQLSPERFDKTLPVHTPLRKGASPSGRRSVGGVPTQSGTPRRSAIKRRMSVPSRAMAIQEADENVSPKGRGKSPAKSPVSKSASPKTPKTPTPSKGGVQRSLLSRRHRSHLLKETPKAATPKSSPKVATPKSPKVATPKASPKGTSPKASRKSATPKASPKAATPKTSPKVATPKTSPKVATPKTSPKVATPKTSPKVATPKASLRQQVARNLQRCQLQVKKLRQLALEGILQREH</sequence>
<comment type="caution">
    <text evidence="9">The sequence shown here is derived from an EMBL/GenBank/DDBJ whole genome shotgun (WGS) entry which is preliminary data.</text>
</comment>
<dbReference type="STRING" id="307972.A0A2G8KFY4"/>
<keyword evidence="3" id="KW-0597">Phosphoprotein</keyword>
<dbReference type="GO" id="GO:0005634">
    <property type="term" value="C:nucleus"/>
    <property type="evidence" value="ECO:0007669"/>
    <property type="project" value="UniProtKB-SubCell"/>
</dbReference>
<protein>
    <submittedName>
        <fullName evidence="9">Putative nascent polypeptide-associated complex subunit alpha, muscle-specific form isoform X7</fullName>
    </submittedName>
</protein>
<dbReference type="AlphaFoldDB" id="A0A2G8KFY4"/>
<dbReference type="GO" id="GO:0051983">
    <property type="term" value="P:regulation of chromosome segregation"/>
    <property type="evidence" value="ECO:0007669"/>
    <property type="project" value="TreeGrafter"/>
</dbReference>
<evidence type="ECO:0000259" key="8">
    <source>
        <dbReference type="Pfam" id="PF15276"/>
    </source>
</evidence>
<evidence type="ECO:0000256" key="3">
    <source>
        <dbReference type="ARBA" id="ARBA00022553"/>
    </source>
</evidence>
<dbReference type="OrthoDB" id="9947694at2759"/>
<evidence type="ECO:0000256" key="6">
    <source>
        <dbReference type="ARBA" id="ARBA00023306"/>
    </source>
</evidence>
<evidence type="ECO:0000313" key="9">
    <source>
        <dbReference type="EMBL" id="PIK46907.1"/>
    </source>
</evidence>
<evidence type="ECO:0000256" key="4">
    <source>
        <dbReference type="ARBA" id="ARBA00022843"/>
    </source>
</evidence>
<dbReference type="PANTHER" id="PTHR21603:SF18">
    <property type="entry name" value="ANTIGEN KI-67-LIKE PROTEIN"/>
    <property type="match status" value="1"/>
</dbReference>
<dbReference type="Proteomes" id="UP000230750">
    <property type="component" value="Unassembled WGS sequence"/>
</dbReference>
<feature type="compositionally biased region" description="Low complexity" evidence="7">
    <location>
        <begin position="192"/>
        <end position="225"/>
    </location>
</feature>
<keyword evidence="2" id="KW-1017">Isopeptide bond</keyword>
<keyword evidence="10" id="KW-1185">Reference proteome</keyword>
<dbReference type="PRINTS" id="PR01217">
    <property type="entry name" value="PRICHEXTENSN"/>
</dbReference>
<proteinExistence type="predicted"/>
<dbReference type="InterPro" id="IPR029334">
    <property type="entry name" value="PP1-bd"/>
</dbReference>
<reference evidence="9 10" key="1">
    <citation type="journal article" date="2017" name="PLoS Biol.">
        <title>The sea cucumber genome provides insights into morphological evolution and visceral regeneration.</title>
        <authorList>
            <person name="Zhang X."/>
            <person name="Sun L."/>
            <person name="Yuan J."/>
            <person name="Sun Y."/>
            <person name="Gao Y."/>
            <person name="Zhang L."/>
            <person name="Li S."/>
            <person name="Dai H."/>
            <person name="Hamel J.F."/>
            <person name="Liu C."/>
            <person name="Yu Y."/>
            <person name="Liu S."/>
            <person name="Lin W."/>
            <person name="Guo K."/>
            <person name="Jin S."/>
            <person name="Xu P."/>
            <person name="Storey K.B."/>
            <person name="Huan P."/>
            <person name="Zhang T."/>
            <person name="Zhou Y."/>
            <person name="Zhang J."/>
            <person name="Lin C."/>
            <person name="Li X."/>
            <person name="Xing L."/>
            <person name="Huo D."/>
            <person name="Sun M."/>
            <person name="Wang L."/>
            <person name="Mercier A."/>
            <person name="Li F."/>
            <person name="Yang H."/>
            <person name="Xiang J."/>
        </authorList>
    </citation>
    <scope>NUCLEOTIDE SEQUENCE [LARGE SCALE GENOMIC DNA]</scope>
    <source>
        <strain evidence="9">Shaxun</strain>
        <tissue evidence="9">Muscle</tissue>
    </source>
</reference>
<dbReference type="GO" id="GO:0005694">
    <property type="term" value="C:chromosome"/>
    <property type="evidence" value="ECO:0007669"/>
    <property type="project" value="TreeGrafter"/>
</dbReference>
<accession>A0A2G8KFY4</accession>
<evidence type="ECO:0000256" key="2">
    <source>
        <dbReference type="ARBA" id="ARBA00022499"/>
    </source>
</evidence>
<feature type="compositionally biased region" description="Low complexity" evidence="7">
    <location>
        <begin position="118"/>
        <end position="148"/>
    </location>
</feature>
<dbReference type="GO" id="GO:0007088">
    <property type="term" value="P:regulation of mitotic nuclear division"/>
    <property type="evidence" value="ECO:0007669"/>
    <property type="project" value="TreeGrafter"/>
</dbReference>
<evidence type="ECO:0000256" key="5">
    <source>
        <dbReference type="ARBA" id="ARBA00023242"/>
    </source>
</evidence>
<dbReference type="PANTHER" id="PTHR21603">
    <property type="entry name" value="ANTIGEN KI-67-LIKE PROTEIN"/>
    <property type="match status" value="1"/>
</dbReference>
<dbReference type="Pfam" id="PF15276">
    <property type="entry name" value="PP1_bind"/>
    <property type="match status" value="1"/>
</dbReference>
<comment type="subcellular location">
    <subcellularLocation>
        <location evidence="1">Nucleus</location>
    </subcellularLocation>
</comment>
<keyword evidence="4" id="KW-0832">Ubl conjugation</keyword>
<dbReference type="EMBL" id="MRZV01000614">
    <property type="protein sequence ID" value="PIK46907.1"/>
    <property type="molecule type" value="Genomic_DNA"/>
</dbReference>
<organism evidence="9 10">
    <name type="scientific">Stichopus japonicus</name>
    <name type="common">Sea cucumber</name>
    <dbReference type="NCBI Taxonomy" id="307972"/>
    <lineage>
        <taxon>Eukaryota</taxon>
        <taxon>Metazoa</taxon>
        <taxon>Echinodermata</taxon>
        <taxon>Eleutherozoa</taxon>
        <taxon>Echinozoa</taxon>
        <taxon>Holothuroidea</taxon>
        <taxon>Aspidochirotacea</taxon>
        <taxon>Aspidochirotida</taxon>
        <taxon>Stichopodidae</taxon>
        <taxon>Apostichopus</taxon>
    </lineage>
</organism>
<gene>
    <name evidence="9" type="ORF">BSL78_16233</name>
</gene>
<feature type="region of interest" description="Disordered" evidence="7">
    <location>
        <begin position="13"/>
        <end position="251"/>
    </location>
</feature>
<feature type="domain" description="PP1-binding" evidence="8">
    <location>
        <begin position="40"/>
        <end position="78"/>
    </location>
</feature>